<dbReference type="Gene3D" id="2.60.40.1190">
    <property type="match status" value="1"/>
</dbReference>
<dbReference type="RefSeq" id="WP_138319244.1">
    <property type="nucleotide sequence ID" value="NZ_VCBC01000005.1"/>
</dbReference>
<keyword evidence="4" id="KW-1185">Reference proteome</keyword>
<evidence type="ECO:0000313" key="4">
    <source>
        <dbReference type="Proteomes" id="UP000307790"/>
    </source>
</evidence>
<sequence>MSQVNKNSKSWLKTFCLGTSCLAFGALLATHSGFALASEPSDSVEEPERATLTVPRVNSNIIIDGNSSDIAWQQGNWQLLNHVWVGEKPSREDFSGRYKLLWQTDGLYLLVEIVDDILFDQHPNPLDRYWDDDALEIFIDEDSSGGDHTHNFNAFAYHVSLDNQSADMGPRIKEDENNFLLLNHHVQSVWQRQLDEPNKMIWEAKILVFDDSYDYKNPDKNQPKTLTIGKKMGFMLAYCDNDGSKHREHFIGSHPIEPVDGDMNQGFKNASVFAEITLLKGDHD</sequence>
<dbReference type="OrthoDB" id="9786766at2"/>
<dbReference type="InterPro" id="IPR010502">
    <property type="entry name" value="Carb-bd_dom_fam9"/>
</dbReference>
<feature type="domain" description="Carbohydrate-binding" evidence="2">
    <location>
        <begin position="63"/>
        <end position="279"/>
    </location>
</feature>
<protein>
    <submittedName>
        <fullName evidence="3">Sugar-binding protein</fullName>
    </submittedName>
</protein>
<comment type="caution">
    <text evidence="3">The sequence shown here is derived from an EMBL/GenBank/DDBJ whole genome shotgun (WGS) entry which is preliminary data.</text>
</comment>
<accession>A0A5R9IP52</accession>
<organism evidence="3 4">
    <name type="scientific">Thalassotalea litorea</name>
    <dbReference type="NCBI Taxonomy" id="2020715"/>
    <lineage>
        <taxon>Bacteria</taxon>
        <taxon>Pseudomonadati</taxon>
        <taxon>Pseudomonadota</taxon>
        <taxon>Gammaproteobacteria</taxon>
        <taxon>Alteromonadales</taxon>
        <taxon>Colwelliaceae</taxon>
        <taxon>Thalassotalea</taxon>
    </lineage>
</organism>
<dbReference type="EMBL" id="VCBC01000005">
    <property type="protein sequence ID" value="TLU66369.1"/>
    <property type="molecule type" value="Genomic_DNA"/>
</dbReference>
<feature type="chain" id="PRO_5024337341" evidence="1">
    <location>
        <begin position="38"/>
        <end position="284"/>
    </location>
</feature>
<evidence type="ECO:0000256" key="1">
    <source>
        <dbReference type="SAM" id="SignalP"/>
    </source>
</evidence>
<dbReference type="Proteomes" id="UP000307790">
    <property type="component" value="Unassembled WGS sequence"/>
</dbReference>
<evidence type="ECO:0000259" key="2">
    <source>
        <dbReference type="Pfam" id="PF06452"/>
    </source>
</evidence>
<feature type="signal peptide" evidence="1">
    <location>
        <begin position="1"/>
        <end position="37"/>
    </location>
</feature>
<keyword evidence="1" id="KW-0732">Signal</keyword>
<name>A0A5R9IP52_9GAMM</name>
<dbReference type="Pfam" id="PF06452">
    <property type="entry name" value="CBM9_1"/>
    <property type="match status" value="1"/>
</dbReference>
<dbReference type="CDD" id="cd00241">
    <property type="entry name" value="DOMON_like"/>
    <property type="match status" value="1"/>
</dbReference>
<gene>
    <name evidence="3" type="ORF">FE810_06675</name>
</gene>
<dbReference type="GO" id="GO:0016052">
    <property type="term" value="P:carbohydrate catabolic process"/>
    <property type="evidence" value="ECO:0007669"/>
    <property type="project" value="InterPro"/>
</dbReference>
<proteinExistence type="predicted"/>
<dbReference type="GO" id="GO:0004553">
    <property type="term" value="F:hydrolase activity, hydrolyzing O-glycosyl compounds"/>
    <property type="evidence" value="ECO:0007669"/>
    <property type="project" value="InterPro"/>
</dbReference>
<reference evidence="3 4" key="1">
    <citation type="submission" date="2019-05" db="EMBL/GenBank/DDBJ databases">
        <title>Genome sequences of Thalassotalea litorea 1K03283.</title>
        <authorList>
            <person name="Zhang D."/>
        </authorList>
    </citation>
    <scope>NUCLEOTIDE SEQUENCE [LARGE SCALE GENOMIC DNA]</scope>
    <source>
        <strain evidence="3 4">MCCC 1K03283</strain>
    </source>
</reference>
<evidence type="ECO:0000313" key="3">
    <source>
        <dbReference type="EMBL" id="TLU66369.1"/>
    </source>
</evidence>
<dbReference type="AlphaFoldDB" id="A0A5R9IP52"/>
<dbReference type="GO" id="GO:0030246">
    <property type="term" value="F:carbohydrate binding"/>
    <property type="evidence" value="ECO:0007669"/>
    <property type="project" value="InterPro"/>
</dbReference>
<dbReference type="SUPFAM" id="SSF49344">
    <property type="entry name" value="CBD9-like"/>
    <property type="match status" value="1"/>
</dbReference>